<protein>
    <recommendedName>
        <fullName evidence="2">inositol-phosphate phosphatase</fullName>
        <ecNumber evidence="2">3.1.3.25</ecNumber>
    </recommendedName>
</protein>
<sequence>MTNDARALLPIALEAVAIANELITTRPPGVITAKGDRDMATEVDYAVERAVRDHLGLRTPAVRFLGEEGGEDGHTGEGLQWVLDPVDGTVNFMHGLPLCGVSLALVRGDTAILGVIDLPFLGSLYAAAEGDGATLNGRPIKAGGAATLETALVSVGDYAVGDGAEERNRARHAITWRLAARVQRIRMFGSAAIDLVWVAEGKTDACVMLANKPWDTAAGVVIAKEAGAHVTDLDGTPHTTRSTATIAAAPGILPQIIELAGGARSSTA</sequence>
<dbReference type="SUPFAM" id="SSF56655">
    <property type="entry name" value="Carbohydrate phosphatase"/>
    <property type="match status" value="1"/>
</dbReference>
<dbReference type="EMBL" id="QOIL01000022">
    <property type="protein sequence ID" value="RCG25408.1"/>
    <property type="molecule type" value="Genomic_DNA"/>
</dbReference>
<feature type="binding site" evidence="6">
    <location>
        <position position="87"/>
    </location>
    <ligand>
        <name>Mg(2+)</name>
        <dbReference type="ChEBI" id="CHEBI:18420"/>
        <label>1</label>
        <note>catalytic</note>
    </ligand>
</feature>
<gene>
    <name evidence="7" type="ORF">DQ384_31590</name>
</gene>
<evidence type="ECO:0000256" key="2">
    <source>
        <dbReference type="ARBA" id="ARBA00013106"/>
    </source>
</evidence>
<dbReference type="GO" id="GO:0007165">
    <property type="term" value="P:signal transduction"/>
    <property type="evidence" value="ECO:0007669"/>
    <property type="project" value="TreeGrafter"/>
</dbReference>
<dbReference type="OrthoDB" id="9772456at2"/>
<reference evidence="7 8" key="1">
    <citation type="submission" date="2018-06" db="EMBL/GenBank/DDBJ databases">
        <title>Sphaerisporangium craniellae sp. nov., isolated from a marine sponge in the South China Sea.</title>
        <authorList>
            <person name="Li L."/>
        </authorList>
    </citation>
    <scope>NUCLEOTIDE SEQUENCE [LARGE SCALE GENOMIC DNA]</scope>
    <source>
        <strain evidence="7 8">CCTCC AA 208026</strain>
    </source>
</reference>
<dbReference type="PROSITE" id="PS00629">
    <property type="entry name" value="IMP_1"/>
    <property type="match status" value="1"/>
</dbReference>
<dbReference type="PRINTS" id="PR00377">
    <property type="entry name" value="IMPHPHTASES"/>
</dbReference>
<dbReference type="Gene3D" id="3.40.190.80">
    <property type="match status" value="1"/>
</dbReference>
<dbReference type="InterPro" id="IPR020583">
    <property type="entry name" value="Inositol_monoP_metal-BS"/>
</dbReference>
<dbReference type="GO" id="GO:0008934">
    <property type="term" value="F:inositol monophosphate 1-phosphatase activity"/>
    <property type="evidence" value="ECO:0007669"/>
    <property type="project" value="TreeGrafter"/>
</dbReference>
<keyword evidence="5 6" id="KW-0460">Magnesium</keyword>
<dbReference type="GO" id="GO:0006020">
    <property type="term" value="P:inositol metabolic process"/>
    <property type="evidence" value="ECO:0007669"/>
    <property type="project" value="TreeGrafter"/>
</dbReference>
<proteinExistence type="predicted"/>
<evidence type="ECO:0000256" key="6">
    <source>
        <dbReference type="PIRSR" id="PIRSR600760-2"/>
    </source>
</evidence>
<accession>A0A367F4W5</accession>
<comment type="caution">
    <text evidence="7">The sequence shown here is derived from an EMBL/GenBank/DDBJ whole genome shotgun (WGS) entry which is preliminary data.</text>
</comment>
<dbReference type="CDD" id="cd01637">
    <property type="entry name" value="IMPase_like"/>
    <property type="match status" value="1"/>
</dbReference>
<keyword evidence="3 6" id="KW-0479">Metal-binding</keyword>
<dbReference type="GO" id="GO:0046854">
    <property type="term" value="P:phosphatidylinositol phosphate biosynthetic process"/>
    <property type="evidence" value="ECO:0007669"/>
    <property type="project" value="InterPro"/>
</dbReference>
<organism evidence="7 8">
    <name type="scientific">Sphaerisporangium album</name>
    <dbReference type="NCBI Taxonomy" id="509200"/>
    <lineage>
        <taxon>Bacteria</taxon>
        <taxon>Bacillati</taxon>
        <taxon>Actinomycetota</taxon>
        <taxon>Actinomycetes</taxon>
        <taxon>Streptosporangiales</taxon>
        <taxon>Streptosporangiaceae</taxon>
        <taxon>Sphaerisporangium</taxon>
    </lineage>
</organism>
<comment type="cofactor">
    <cofactor evidence="6">
        <name>Mg(2+)</name>
        <dbReference type="ChEBI" id="CHEBI:18420"/>
    </cofactor>
</comment>
<dbReference type="PANTHER" id="PTHR20854:SF4">
    <property type="entry name" value="INOSITOL-1-MONOPHOSPHATASE-RELATED"/>
    <property type="match status" value="1"/>
</dbReference>
<dbReference type="EC" id="3.1.3.25" evidence="2"/>
<evidence type="ECO:0000313" key="8">
    <source>
        <dbReference type="Proteomes" id="UP000253094"/>
    </source>
</evidence>
<evidence type="ECO:0000256" key="1">
    <source>
        <dbReference type="ARBA" id="ARBA00001033"/>
    </source>
</evidence>
<dbReference type="GO" id="GO:0046872">
    <property type="term" value="F:metal ion binding"/>
    <property type="evidence" value="ECO:0007669"/>
    <property type="project" value="UniProtKB-KW"/>
</dbReference>
<name>A0A367F4W5_9ACTN</name>
<dbReference type="Pfam" id="PF00459">
    <property type="entry name" value="Inositol_P"/>
    <property type="match status" value="1"/>
</dbReference>
<keyword evidence="4" id="KW-0378">Hydrolase</keyword>
<evidence type="ECO:0000313" key="7">
    <source>
        <dbReference type="EMBL" id="RCG25408.1"/>
    </source>
</evidence>
<feature type="binding site" evidence="6">
    <location>
        <position position="84"/>
    </location>
    <ligand>
        <name>Mg(2+)</name>
        <dbReference type="ChEBI" id="CHEBI:18420"/>
        <label>1</label>
        <note>catalytic</note>
    </ligand>
</feature>
<evidence type="ECO:0000256" key="5">
    <source>
        <dbReference type="ARBA" id="ARBA00022842"/>
    </source>
</evidence>
<dbReference type="InterPro" id="IPR020550">
    <property type="entry name" value="Inositol_monophosphatase_CS"/>
</dbReference>
<evidence type="ECO:0000256" key="3">
    <source>
        <dbReference type="ARBA" id="ARBA00022723"/>
    </source>
</evidence>
<dbReference type="Gene3D" id="3.30.540.10">
    <property type="entry name" value="Fructose-1,6-Bisphosphatase, subunit A, domain 1"/>
    <property type="match status" value="1"/>
</dbReference>
<dbReference type="InterPro" id="IPR000760">
    <property type="entry name" value="Inositol_monophosphatase-like"/>
</dbReference>
<dbReference type="PANTHER" id="PTHR20854">
    <property type="entry name" value="INOSITOL MONOPHOSPHATASE"/>
    <property type="match status" value="1"/>
</dbReference>
<keyword evidence="8" id="KW-1185">Reference proteome</keyword>
<feature type="binding site" evidence="6">
    <location>
        <position position="67"/>
    </location>
    <ligand>
        <name>Mg(2+)</name>
        <dbReference type="ChEBI" id="CHEBI:18420"/>
        <label>1</label>
        <note>catalytic</note>
    </ligand>
</feature>
<feature type="binding site" evidence="6">
    <location>
        <position position="215"/>
    </location>
    <ligand>
        <name>Mg(2+)</name>
        <dbReference type="ChEBI" id="CHEBI:18420"/>
        <label>1</label>
        <note>catalytic</note>
    </ligand>
</feature>
<comment type="catalytic activity">
    <reaction evidence="1">
        <text>a myo-inositol phosphate + H2O = myo-inositol + phosphate</text>
        <dbReference type="Rhea" id="RHEA:24056"/>
        <dbReference type="ChEBI" id="CHEBI:15377"/>
        <dbReference type="ChEBI" id="CHEBI:17268"/>
        <dbReference type="ChEBI" id="CHEBI:43474"/>
        <dbReference type="ChEBI" id="CHEBI:84139"/>
        <dbReference type="EC" id="3.1.3.25"/>
    </reaction>
</comment>
<evidence type="ECO:0000256" key="4">
    <source>
        <dbReference type="ARBA" id="ARBA00022801"/>
    </source>
</evidence>
<dbReference type="AlphaFoldDB" id="A0A367F4W5"/>
<dbReference type="Proteomes" id="UP000253094">
    <property type="component" value="Unassembled WGS sequence"/>
</dbReference>
<dbReference type="RefSeq" id="WP_114032535.1">
    <property type="nucleotide sequence ID" value="NZ_QOIL01000022.1"/>
</dbReference>
<dbReference type="PROSITE" id="PS00630">
    <property type="entry name" value="IMP_2"/>
    <property type="match status" value="1"/>
</dbReference>